<dbReference type="InterPro" id="IPR004540">
    <property type="entry name" value="Transl_elong_EFG/EF2"/>
</dbReference>
<dbReference type="PRINTS" id="PR00315">
    <property type="entry name" value="ELONGATNFCT"/>
</dbReference>
<evidence type="ECO:0000259" key="5">
    <source>
        <dbReference type="PROSITE" id="PS51722"/>
    </source>
</evidence>
<dbReference type="InterPro" id="IPR009000">
    <property type="entry name" value="Transl_B-barrel_sf"/>
</dbReference>
<dbReference type="PANTHER" id="PTHR43261">
    <property type="entry name" value="TRANSLATION ELONGATION FACTOR G-RELATED"/>
    <property type="match status" value="1"/>
</dbReference>
<keyword evidence="3" id="KW-0342">GTP-binding</keyword>
<dbReference type="Gene3D" id="3.30.230.10">
    <property type="match status" value="1"/>
</dbReference>
<dbReference type="Gene3D" id="3.30.70.870">
    <property type="entry name" value="Elongation Factor G (Translational Gtpase), domain 3"/>
    <property type="match status" value="1"/>
</dbReference>
<accession>A0ABQ6FTM5</accession>
<dbReference type="GO" id="GO:0003746">
    <property type="term" value="F:translation elongation factor activity"/>
    <property type="evidence" value="ECO:0007669"/>
    <property type="project" value="UniProtKB-KW"/>
</dbReference>
<dbReference type="InterPro" id="IPR005225">
    <property type="entry name" value="Small_GTP-bd"/>
</dbReference>
<name>A0ABQ6FTM5_9CHLR</name>
<evidence type="ECO:0000256" key="3">
    <source>
        <dbReference type="ARBA" id="ARBA00023134"/>
    </source>
</evidence>
<dbReference type="SUPFAM" id="SSF54980">
    <property type="entry name" value="EF-G C-terminal domain-like"/>
    <property type="match status" value="2"/>
</dbReference>
<keyword evidence="6" id="KW-0251">Elongation factor</keyword>
<dbReference type="InterPro" id="IPR035649">
    <property type="entry name" value="EFG_V"/>
</dbReference>
<organism evidence="6 7">
    <name type="scientific">Dictyobacter halimunensis</name>
    <dbReference type="NCBI Taxonomy" id="3026934"/>
    <lineage>
        <taxon>Bacteria</taxon>
        <taxon>Bacillati</taxon>
        <taxon>Chloroflexota</taxon>
        <taxon>Ktedonobacteria</taxon>
        <taxon>Ktedonobacterales</taxon>
        <taxon>Dictyobacteraceae</taxon>
        <taxon>Dictyobacter</taxon>
    </lineage>
</organism>
<dbReference type="NCBIfam" id="NF009381">
    <property type="entry name" value="PRK12740.1-5"/>
    <property type="match status" value="1"/>
</dbReference>
<dbReference type="Pfam" id="PF03764">
    <property type="entry name" value="EFG_IV"/>
    <property type="match status" value="1"/>
</dbReference>
<proteinExistence type="inferred from homology"/>
<keyword evidence="6" id="KW-0648">Protein biosynthesis</keyword>
<dbReference type="NCBIfam" id="NF009891">
    <property type="entry name" value="PRK13351.1-1"/>
    <property type="match status" value="1"/>
</dbReference>
<dbReference type="PROSITE" id="PS51722">
    <property type="entry name" value="G_TR_2"/>
    <property type="match status" value="1"/>
</dbReference>
<dbReference type="EMBL" id="BSRI01000002">
    <property type="protein sequence ID" value="GLV56995.1"/>
    <property type="molecule type" value="Genomic_DNA"/>
</dbReference>
<dbReference type="PANTHER" id="PTHR43261:SF6">
    <property type="entry name" value="ELONGATION FACTOR G-LIKE PROTEIN"/>
    <property type="match status" value="1"/>
</dbReference>
<dbReference type="Gene3D" id="3.30.70.240">
    <property type="match status" value="1"/>
</dbReference>
<dbReference type="SUPFAM" id="SSF54211">
    <property type="entry name" value="Ribosomal protein S5 domain 2-like"/>
    <property type="match status" value="1"/>
</dbReference>
<dbReference type="SMART" id="SM00889">
    <property type="entry name" value="EFG_IV"/>
    <property type="match status" value="1"/>
</dbReference>
<comment type="caution">
    <text evidence="6">The sequence shown here is derived from an EMBL/GenBank/DDBJ whole genome shotgun (WGS) entry which is preliminary data.</text>
</comment>
<dbReference type="InterPro" id="IPR041095">
    <property type="entry name" value="EFG_II"/>
</dbReference>
<dbReference type="NCBIfam" id="TIGR00484">
    <property type="entry name" value="EF-G"/>
    <property type="match status" value="1"/>
</dbReference>
<evidence type="ECO:0000256" key="2">
    <source>
        <dbReference type="ARBA" id="ARBA00022741"/>
    </source>
</evidence>
<dbReference type="InterPro" id="IPR000640">
    <property type="entry name" value="EFG_V-like"/>
</dbReference>
<dbReference type="InterPro" id="IPR047872">
    <property type="entry name" value="EFG_IV"/>
</dbReference>
<dbReference type="SUPFAM" id="SSF52540">
    <property type="entry name" value="P-loop containing nucleoside triphosphate hydrolases"/>
    <property type="match status" value="1"/>
</dbReference>
<dbReference type="Gene3D" id="2.40.30.10">
    <property type="entry name" value="Translation factors"/>
    <property type="match status" value="1"/>
</dbReference>
<gene>
    <name evidence="6" type="primary">fusA_1</name>
    <name evidence="6" type="ORF">KDH_38340</name>
</gene>
<dbReference type="Pfam" id="PF00679">
    <property type="entry name" value="EFG_C"/>
    <property type="match status" value="1"/>
</dbReference>
<dbReference type="NCBIfam" id="NF009379">
    <property type="entry name" value="PRK12740.1-3"/>
    <property type="match status" value="1"/>
</dbReference>
<dbReference type="CDD" id="cd04170">
    <property type="entry name" value="EF-G_bact"/>
    <property type="match status" value="1"/>
</dbReference>
<keyword evidence="7" id="KW-1185">Reference proteome</keyword>
<dbReference type="Pfam" id="PF00009">
    <property type="entry name" value="GTP_EFTU"/>
    <property type="match status" value="1"/>
</dbReference>
<dbReference type="CDD" id="cd16262">
    <property type="entry name" value="EFG_III"/>
    <property type="match status" value="1"/>
</dbReference>
<dbReference type="Gene3D" id="3.40.50.300">
    <property type="entry name" value="P-loop containing nucleotide triphosphate hydrolases"/>
    <property type="match status" value="1"/>
</dbReference>
<dbReference type="InterPro" id="IPR027417">
    <property type="entry name" value="P-loop_NTPase"/>
</dbReference>
<dbReference type="RefSeq" id="WP_338252775.1">
    <property type="nucleotide sequence ID" value="NZ_BSRI01000002.1"/>
</dbReference>
<dbReference type="InterPro" id="IPR000795">
    <property type="entry name" value="T_Tr_GTP-bd_dom"/>
</dbReference>
<evidence type="ECO:0000256" key="4">
    <source>
        <dbReference type="NCBIfam" id="TIGR00484"/>
    </source>
</evidence>
<evidence type="ECO:0000256" key="1">
    <source>
        <dbReference type="ARBA" id="ARBA00005870"/>
    </source>
</evidence>
<dbReference type="SMART" id="SM00838">
    <property type="entry name" value="EFG_C"/>
    <property type="match status" value="1"/>
</dbReference>
<sequence length="686" mass="75073">MKVYPAEHIRNVALISHVGAGKTSLIDAALYDSGAVTRHGKVDEGTSVVDYDPEELKRRMSLQVKALPVEWDDHKINFIDTPGYPDFVGEVKAGLRVADAALVVVTAEKGVEVGTELTWQYANERNLPRIVLVNKLDRENTSFEQALTSLRNQFGSKIVPLQLPIGEQASFNGVVDLVTQKGYTFEGGNSVQEVSVPSQLEEQIATYREQLIEAAVESDDAIMEKFLEGETLSDEEINDVIKKGTQSGTIIPVLCGSASKNIGVQTLLDTIVNYLPSPLEAVAEDVSAFGDNVSAFIFKTTSAQAGTISSFRVFSGTLKSDMHLTNVGTGADERMSQLTIQHGKTQEPATEIPSGDFGAVAKLSNTHTGDTLTSSKEITTSIEPINLPLPCYTVAIVPHSQADLDKMSNALARIIEEDRTIRVSRDPETAEVLLSGMGETHIQILVESIKRKYSVDLQTHDQRISYRETIRKKVRANGRHKRQSGGHGQFGDVWLEIEPLPRDSEQPFVFEDKIVGGVVPGQFIPGVEKGIRESLKRGFISGHPMVYVKVALVDGKYHPVDSSAQSFEVAASLGMQEGVPQANPVLLEPIMNVTIEVPEQNMGDVMSDINTKRGHVMGMESLENGMQRITAAVPQAEMLHYATDLRSITQGRGSFSMEFSQYAEVPPNVQQEIIVSHKKQEEAAHK</sequence>
<dbReference type="InterPro" id="IPR009022">
    <property type="entry name" value="EFG_III"/>
</dbReference>
<feature type="domain" description="Tr-type G" evidence="5">
    <location>
        <begin position="7"/>
        <end position="279"/>
    </location>
</feature>
<dbReference type="InterPro" id="IPR035647">
    <property type="entry name" value="EFG_III/V"/>
</dbReference>
<dbReference type="NCBIfam" id="TIGR00231">
    <property type="entry name" value="small_GTP"/>
    <property type="match status" value="1"/>
</dbReference>
<comment type="similarity">
    <text evidence="1">Belongs to the TRAFAC class translation factor GTPase superfamily. Classic translation factor GTPase family. EF-G/EF-2 subfamily.</text>
</comment>
<reference evidence="6 7" key="1">
    <citation type="submission" date="2023-02" db="EMBL/GenBank/DDBJ databases">
        <title>Dictyobacter halimunensis sp. nov., a new member of the class Ktedonobacteria from forest soil in a geothermal area.</title>
        <authorList>
            <person name="Rachmania M.K."/>
            <person name="Ningsih F."/>
            <person name="Sakai Y."/>
            <person name="Yabe S."/>
            <person name="Yokota A."/>
            <person name="Sjamsuridzal W."/>
        </authorList>
    </citation>
    <scope>NUCLEOTIDE SEQUENCE [LARGE SCALE GENOMIC DNA]</scope>
    <source>
        <strain evidence="6 7">S3.2.2.5</strain>
    </source>
</reference>
<evidence type="ECO:0000313" key="7">
    <source>
        <dbReference type="Proteomes" id="UP001344906"/>
    </source>
</evidence>
<dbReference type="CDD" id="cd01434">
    <property type="entry name" value="EFG_mtEFG1_IV"/>
    <property type="match status" value="1"/>
</dbReference>
<dbReference type="InterPro" id="IPR053905">
    <property type="entry name" value="EF-G-like_DII"/>
</dbReference>
<dbReference type="InterPro" id="IPR014721">
    <property type="entry name" value="Ribsml_uS5_D2-typ_fold_subgr"/>
</dbReference>
<dbReference type="InterPro" id="IPR005517">
    <property type="entry name" value="Transl_elong_EFG/EF2_IV"/>
</dbReference>
<dbReference type="SUPFAM" id="SSF50447">
    <property type="entry name" value="Translation proteins"/>
    <property type="match status" value="1"/>
</dbReference>
<dbReference type="Proteomes" id="UP001344906">
    <property type="component" value="Unassembled WGS sequence"/>
</dbReference>
<dbReference type="Pfam" id="PF14492">
    <property type="entry name" value="EFG_III"/>
    <property type="match status" value="1"/>
</dbReference>
<dbReference type="InterPro" id="IPR020568">
    <property type="entry name" value="Ribosomal_Su5_D2-typ_SF"/>
</dbReference>
<dbReference type="CDD" id="cd03713">
    <property type="entry name" value="EFG_mtEFG_C"/>
    <property type="match status" value="1"/>
</dbReference>
<evidence type="ECO:0000313" key="6">
    <source>
        <dbReference type="EMBL" id="GLV56995.1"/>
    </source>
</evidence>
<protein>
    <recommendedName>
        <fullName evidence="4">Elongation factor G</fullName>
    </recommendedName>
</protein>
<dbReference type="Pfam" id="PF22042">
    <property type="entry name" value="EF-G_D2"/>
    <property type="match status" value="1"/>
</dbReference>
<keyword evidence="2" id="KW-0547">Nucleotide-binding</keyword>